<evidence type="ECO:0000256" key="2">
    <source>
        <dbReference type="SAM" id="SignalP"/>
    </source>
</evidence>
<feature type="signal peptide" evidence="2">
    <location>
        <begin position="1"/>
        <end position="29"/>
    </location>
</feature>
<dbReference type="PANTHER" id="PTHR47637">
    <property type="entry name" value="CHAPERONE SURA"/>
    <property type="match status" value="1"/>
</dbReference>
<name>A0A7W8ALP4_9HYPH</name>
<dbReference type="AlphaFoldDB" id="A0A7W8ALP4"/>
<dbReference type="InterPro" id="IPR050280">
    <property type="entry name" value="OMP_Chaperone_SurA"/>
</dbReference>
<keyword evidence="4" id="KW-1185">Reference proteome</keyword>
<feature type="chain" id="PRO_5030815930" evidence="2">
    <location>
        <begin position="30"/>
        <end position="324"/>
    </location>
</feature>
<dbReference type="Proteomes" id="UP000531231">
    <property type="component" value="Unassembled WGS sequence"/>
</dbReference>
<comment type="caution">
    <text evidence="3">The sequence shown here is derived from an EMBL/GenBank/DDBJ whole genome shotgun (WGS) entry which is preliminary data.</text>
</comment>
<dbReference type="InterPro" id="IPR027304">
    <property type="entry name" value="Trigger_fact/SurA_dom_sf"/>
</dbReference>
<proteinExistence type="predicted"/>
<protein>
    <submittedName>
        <fullName evidence="3">Peptidyl-prolyl cis-trans isomerase SurA</fullName>
        <ecNumber evidence="3">5.2.1.8</ecNumber>
    </submittedName>
</protein>
<reference evidence="3 4" key="1">
    <citation type="submission" date="2020-08" db="EMBL/GenBank/DDBJ databases">
        <title>Genomic Encyclopedia of Type Strains, Phase IV (KMG-IV): sequencing the most valuable type-strain genomes for metagenomic binning, comparative biology and taxonomic classification.</title>
        <authorList>
            <person name="Goeker M."/>
        </authorList>
    </citation>
    <scope>NUCLEOTIDE SEQUENCE [LARGE SCALE GENOMIC DNA]</scope>
    <source>
        <strain evidence="3 4">DSM 25620</strain>
    </source>
</reference>
<keyword evidence="3" id="KW-0413">Isomerase</keyword>
<dbReference type="Pfam" id="PF13624">
    <property type="entry name" value="SurA_N_3"/>
    <property type="match status" value="1"/>
</dbReference>
<organism evidence="3 4">
    <name type="scientific">Pseudochrobactrum saccharolyticum</name>
    <dbReference type="NCBI Taxonomy" id="354352"/>
    <lineage>
        <taxon>Bacteria</taxon>
        <taxon>Pseudomonadati</taxon>
        <taxon>Pseudomonadota</taxon>
        <taxon>Alphaproteobacteria</taxon>
        <taxon>Hyphomicrobiales</taxon>
        <taxon>Brucellaceae</taxon>
        <taxon>Pseudochrobactrum</taxon>
    </lineage>
</organism>
<evidence type="ECO:0000256" key="1">
    <source>
        <dbReference type="ARBA" id="ARBA00022729"/>
    </source>
</evidence>
<dbReference type="EC" id="5.2.1.8" evidence="3"/>
<sequence>MKFATMSMNFNKRILAAVFAGTVAMTALSVTEFTGTAKAAEIKVIVNSNPITNVDIANRAAFLKLQRRGGNLNKQAQDELVEEMLKRVEMKSRGIVVSDQEIETAYAGFASRNKMSVAQLNQLMNQAGITPKHFKTFIMVQMGWSRAIGARFRSEGMMSEQDAVQRMLKDGGKKPSTSEYTLQQVIFVVPAASRSAGTMAKRRSEANALRNRFSSCETTRSQTKGMLDVTVRDLGKHLELQLPPEWSKQLKATAVGRPTAVQDTDKGVEFLAVCAKRTVSDDRVAQLTFSMEGTGSNADQEKKAEEISKKYVKELREKAKIVNR</sequence>
<dbReference type="Gene3D" id="1.10.4030.10">
    <property type="entry name" value="Porin chaperone SurA, peptide-binding domain"/>
    <property type="match status" value="1"/>
</dbReference>
<dbReference type="EMBL" id="JACHIL010000007">
    <property type="protein sequence ID" value="MBB5092688.1"/>
    <property type="molecule type" value="Genomic_DNA"/>
</dbReference>
<dbReference type="SUPFAM" id="SSF109998">
    <property type="entry name" value="Triger factor/SurA peptide-binding domain-like"/>
    <property type="match status" value="1"/>
</dbReference>
<keyword evidence="1 2" id="KW-0732">Signal</keyword>
<evidence type="ECO:0000313" key="4">
    <source>
        <dbReference type="Proteomes" id="UP000531231"/>
    </source>
</evidence>
<accession>A0A7W8ALP4</accession>
<gene>
    <name evidence="3" type="ORF">HNQ68_003251</name>
</gene>
<dbReference type="GO" id="GO:0003755">
    <property type="term" value="F:peptidyl-prolyl cis-trans isomerase activity"/>
    <property type="evidence" value="ECO:0007669"/>
    <property type="project" value="UniProtKB-EC"/>
</dbReference>
<dbReference type="PANTHER" id="PTHR47637:SF1">
    <property type="entry name" value="CHAPERONE SURA"/>
    <property type="match status" value="1"/>
</dbReference>
<evidence type="ECO:0000313" key="3">
    <source>
        <dbReference type="EMBL" id="MBB5092688.1"/>
    </source>
</evidence>